<dbReference type="PANTHER" id="PTHR12957:SF2">
    <property type="entry name" value="INTEGRATOR COMPLEX SUBUNIT 6"/>
    <property type="match status" value="1"/>
</dbReference>
<protein>
    <recommendedName>
        <fullName evidence="2">Integrator complex subunit 6-like beta-barrel domain-containing protein</fullName>
    </recommendedName>
</protein>
<dbReference type="GO" id="GO:0032039">
    <property type="term" value="C:integrator complex"/>
    <property type="evidence" value="ECO:0007669"/>
    <property type="project" value="TreeGrafter"/>
</dbReference>
<evidence type="ECO:0000256" key="1">
    <source>
        <dbReference type="SAM" id="MobiDB-lite"/>
    </source>
</evidence>
<feature type="compositionally biased region" description="Pro residues" evidence="1">
    <location>
        <begin position="947"/>
        <end position="960"/>
    </location>
</feature>
<dbReference type="Pfam" id="PF25462">
    <property type="entry name" value="Beta-barrel_INTS6"/>
    <property type="match status" value="1"/>
</dbReference>
<accession>K0T5P0</accession>
<feature type="region of interest" description="Disordered" evidence="1">
    <location>
        <begin position="883"/>
        <end position="1026"/>
    </location>
</feature>
<sequence>MIVVFVVDTSPGMALPANSTNAKGLSKLDVSKMCIESTTRALDKRIIDHNRSVFTQRARMTDVGRLERFDEYLLLSTSLQQHSGSSVETHSSCGAGGRLLVGSVEEYGQANDLTLHPPDRSAFDQELKKLNAAQIDDSDKFPDWAGGAVGLSTALSHGLGLLSRYRLTRARIVENFGMGRLPWADHVLARMQKTTDEGQHDMVPSPLQPACLVLLTDGNCLNLPPDKGGGPLSLRFGNMPLREFYREPFRWDQRIFIVHITEPASPALHKSLRALCEVTGGAYMRTSSATSISAKLLSLISPAQPRRHSIPDPLRLPTMELSTQTERMDDSPGRLYVNGGPVCSFQCLEGTAQNAPSLHRAMLLFAGSSEDTRWIMANAVTPIQLNSCPQVPMWSIPESFFPSKKMDTLPPRPSQPLLHYSRNFAQVGALTFDPYFVMKALHHYEKIQVNIHQLLIDACAGVYLGRNAQHSNKSGAPRTVPGREHFPVCVRGGGRPSLSGEAADNSLNIGILHVPHNWTRLCDENKAEKRNLPTMTLLPPDVHILLPLLIKVAEAELRVVQKTTEKSALVKKKAITSALVARSVHLDDGWKSEFRSYLFRLPPYYLPSIRRSLKTLLPPSVQSLLSYESHESLPVLCYSKMCQQKINKGEQSARSSIQWLKQMELSMKGRPLHNAMADRPQLSSFGYGQFDPRMTECQFKSYLRSLPPPKVEPKSSDTNSTGGTGIALLPSSCLLPYYESRRGWVFGGTGLATRGLHVEGVSNGGFNYNTSGTEEDQPLLALAGIGASTSNNSSIATMGDFKTRINTTPSSFVDYGHGPASITTGPDGAPNYSVDDDVLPHSLFDQSGFSDSPQARGRARMVSFGSPFHDTRGCKSVPEAFASQCPRRKSDGGSAGPSTPPGSPNYDESPTLEGEGEAVFAINKKRPLPPPQKNDQKKRQSMASQKPKPPAAPVRPPPPPSRRRPTLGPQIQEKQPHKPGHKPPAPPPRRLNSRDGDSHPQPARLHQGAKPAPPNRQLGNDSLLSGNLNTCTEAQLQNPHEKPALDLPESFMCVWSKSQKRWYFFDKNTNKSVWAVEHIKVQK</sequence>
<dbReference type="PANTHER" id="PTHR12957">
    <property type="entry name" value="DEAD/H BOX POLYPEPTIDE 26/DICE1-RELATED"/>
    <property type="match status" value="1"/>
</dbReference>
<feature type="domain" description="Integrator complex subunit 6-like beta-barrel" evidence="2">
    <location>
        <begin position="374"/>
        <end position="423"/>
    </location>
</feature>
<evidence type="ECO:0000313" key="3">
    <source>
        <dbReference type="EMBL" id="EJK74093.1"/>
    </source>
</evidence>
<name>K0T5P0_THAOC</name>
<dbReference type="AlphaFoldDB" id="K0T5P0"/>
<dbReference type="OMA" id="MPLREFY"/>
<evidence type="ECO:0000313" key="4">
    <source>
        <dbReference type="Proteomes" id="UP000266841"/>
    </source>
</evidence>
<dbReference type="eggNOG" id="KOG3768">
    <property type="taxonomic scope" value="Eukaryota"/>
</dbReference>
<dbReference type="Proteomes" id="UP000266841">
    <property type="component" value="Unassembled WGS sequence"/>
</dbReference>
<dbReference type="OrthoDB" id="9449012at2759"/>
<proteinExistence type="predicted"/>
<evidence type="ECO:0000259" key="2">
    <source>
        <dbReference type="Pfam" id="PF25462"/>
    </source>
</evidence>
<dbReference type="InterPro" id="IPR057413">
    <property type="entry name" value="Beta-barrel_INTS6"/>
</dbReference>
<dbReference type="EMBL" id="AGNL01003969">
    <property type="protein sequence ID" value="EJK74093.1"/>
    <property type="molecule type" value="Genomic_DNA"/>
</dbReference>
<dbReference type="Gene3D" id="2.20.70.10">
    <property type="match status" value="1"/>
</dbReference>
<reference evidence="3 4" key="1">
    <citation type="journal article" date="2012" name="Genome Biol.">
        <title>Genome and low-iron response of an oceanic diatom adapted to chronic iron limitation.</title>
        <authorList>
            <person name="Lommer M."/>
            <person name="Specht M."/>
            <person name="Roy A.S."/>
            <person name="Kraemer L."/>
            <person name="Andreson R."/>
            <person name="Gutowska M.A."/>
            <person name="Wolf J."/>
            <person name="Bergner S.V."/>
            <person name="Schilhabel M.B."/>
            <person name="Klostermeier U.C."/>
            <person name="Beiko R.G."/>
            <person name="Rosenstiel P."/>
            <person name="Hippler M."/>
            <person name="Laroche J."/>
        </authorList>
    </citation>
    <scope>NUCLEOTIDE SEQUENCE [LARGE SCALE GENOMIC DNA]</scope>
    <source>
        <strain evidence="3 4">CCMP1005</strain>
    </source>
</reference>
<dbReference type="InterPro" id="IPR051113">
    <property type="entry name" value="Integrator_subunit6"/>
</dbReference>
<gene>
    <name evidence="3" type="ORF">THAOC_04254</name>
</gene>
<organism evidence="3 4">
    <name type="scientific">Thalassiosira oceanica</name>
    <name type="common">Marine diatom</name>
    <dbReference type="NCBI Taxonomy" id="159749"/>
    <lineage>
        <taxon>Eukaryota</taxon>
        <taxon>Sar</taxon>
        <taxon>Stramenopiles</taxon>
        <taxon>Ochrophyta</taxon>
        <taxon>Bacillariophyta</taxon>
        <taxon>Coscinodiscophyceae</taxon>
        <taxon>Thalassiosirophycidae</taxon>
        <taxon>Thalassiosirales</taxon>
        <taxon>Thalassiosiraceae</taxon>
        <taxon>Thalassiosira</taxon>
    </lineage>
</organism>
<dbReference type="GO" id="GO:0034472">
    <property type="term" value="P:snRNA 3'-end processing"/>
    <property type="evidence" value="ECO:0007669"/>
    <property type="project" value="TreeGrafter"/>
</dbReference>
<comment type="caution">
    <text evidence="3">The sequence shown here is derived from an EMBL/GenBank/DDBJ whole genome shotgun (WGS) entry which is preliminary data.</text>
</comment>
<keyword evidence="4" id="KW-1185">Reference proteome</keyword>